<dbReference type="Gene3D" id="1.10.533.10">
    <property type="entry name" value="Death Domain, Fas"/>
    <property type="match status" value="1"/>
</dbReference>
<comment type="similarity">
    <text evidence="2 6">Belongs to the unc-5 family.</text>
</comment>
<accession>A0A9D4LHT4</accession>
<feature type="transmembrane region" description="Helical" evidence="6">
    <location>
        <begin position="29"/>
        <end position="50"/>
    </location>
</feature>
<protein>
    <recommendedName>
        <fullName evidence="6">Netrin receptor UNC5</fullName>
    </recommendedName>
</protein>
<feature type="domain" description="ZU5" evidence="8">
    <location>
        <begin position="209"/>
        <end position="343"/>
    </location>
</feature>
<dbReference type="InterPro" id="IPR037936">
    <property type="entry name" value="UNC5A-D"/>
</dbReference>
<keyword evidence="5 6" id="KW-0472">Membrane</keyword>
<comment type="caution">
    <text evidence="9">The sequence shown here is derived from an EMBL/GenBank/DDBJ whole genome shotgun (WGS) entry which is preliminary data.</text>
</comment>
<sequence>MADLVMNFTTTSETNLTVSAHDETSGGPVIVFAILAVLLFLTFFIFAAFVTRHRLKLLKHEREIIALQERNTVARPVSKTISPKYDSAIYLNEVHMRSRTLSQTSALSFMDSARKRMTIQIHKEQLNVYGKCSKIGLLMMTAQSYYKSHTNTTEDVPVEALNAVDAATNRKTVISKLLTNDWQEGLPTSLIFNENASTSSQIVKQNKGIFIHKTIGPKGGRMNISGVTLDIPPDALVDDTLVSLGLLWNEDFAPPLTKKQTILSPLIFCQPSGLKFKKPVKLTFPHSAYSITSDWVPTVMKREGSLENHSQWETLTLADYSQRDVGKHRITLHLNHFTLYTLVGESKPAKTAAKLVHIVAFTNQLKRGSLFKPRIYCLNSYKDEVEEVQKLQNQFEGVSKLSDTSGLIVHDTEHDILVELVKLGDGWQLNGERTEVLPFENVWHGFQPHCTFVMRQEKTTAYEIICEFHVYQAGDDNRFAKLKIAEAMPMPSSPLTPTEEDPVEDLIRELIILLDPLNTSGSDAGDWRHLAEKLNVNVSRIRWLEVQSSPTRLLLETWLESKTPLSELRDILLTINRPDAAGEVDKRVAILEGEVGRTFNHTELKNFVVNEVSKELSRRGKIVKFTCSTGIACSVYSQDVKASTIHQFLGLMDVLCGDFCQLPP</sequence>
<evidence type="ECO:0000313" key="10">
    <source>
        <dbReference type="Proteomes" id="UP000828390"/>
    </source>
</evidence>
<reference evidence="9" key="1">
    <citation type="journal article" date="2019" name="bioRxiv">
        <title>The Genome of the Zebra Mussel, Dreissena polymorpha: A Resource for Invasive Species Research.</title>
        <authorList>
            <person name="McCartney M.A."/>
            <person name="Auch B."/>
            <person name="Kono T."/>
            <person name="Mallez S."/>
            <person name="Zhang Y."/>
            <person name="Obille A."/>
            <person name="Becker A."/>
            <person name="Abrahante J.E."/>
            <person name="Garbe J."/>
            <person name="Badalamenti J.P."/>
            <person name="Herman A."/>
            <person name="Mangelson H."/>
            <person name="Liachko I."/>
            <person name="Sullivan S."/>
            <person name="Sone E.D."/>
            <person name="Koren S."/>
            <person name="Silverstein K.A.T."/>
            <person name="Beckman K.B."/>
            <person name="Gohl D.M."/>
        </authorList>
    </citation>
    <scope>NUCLEOTIDE SEQUENCE</scope>
    <source>
        <strain evidence="9">Duluth1</strain>
        <tissue evidence="9">Whole animal</tissue>
    </source>
</reference>
<dbReference type="InterPro" id="IPR000906">
    <property type="entry name" value="ZU5_dom"/>
</dbReference>
<evidence type="ECO:0000256" key="2">
    <source>
        <dbReference type="ARBA" id="ARBA00009844"/>
    </source>
</evidence>
<evidence type="ECO:0000259" key="8">
    <source>
        <dbReference type="PROSITE" id="PS51145"/>
    </source>
</evidence>
<dbReference type="Proteomes" id="UP000828390">
    <property type="component" value="Unassembled WGS sequence"/>
</dbReference>
<evidence type="ECO:0000256" key="3">
    <source>
        <dbReference type="ARBA" id="ARBA00022692"/>
    </source>
</evidence>
<keyword evidence="10" id="KW-1185">Reference proteome</keyword>
<evidence type="ECO:0000256" key="6">
    <source>
        <dbReference type="RuleBase" id="RU367033"/>
    </source>
</evidence>
<dbReference type="Gene3D" id="2.60.220.30">
    <property type="match status" value="1"/>
</dbReference>
<name>A0A9D4LHT4_DREPO</name>
<organism evidence="9 10">
    <name type="scientific">Dreissena polymorpha</name>
    <name type="common">Zebra mussel</name>
    <name type="synonym">Mytilus polymorpha</name>
    <dbReference type="NCBI Taxonomy" id="45954"/>
    <lineage>
        <taxon>Eukaryota</taxon>
        <taxon>Metazoa</taxon>
        <taxon>Spiralia</taxon>
        <taxon>Lophotrochozoa</taxon>
        <taxon>Mollusca</taxon>
        <taxon>Bivalvia</taxon>
        <taxon>Autobranchia</taxon>
        <taxon>Heteroconchia</taxon>
        <taxon>Euheterodonta</taxon>
        <taxon>Imparidentia</taxon>
        <taxon>Neoheterodontei</taxon>
        <taxon>Myida</taxon>
        <taxon>Dreissenoidea</taxon>
        <taxon>Dreissenidae</taxon>
        <taxon>Dreissena</taxon>
    </lineage>
</organism>
<dbReference type="SUPFAM" id="SSF47986">
    <property type="entry name" value="DEATH domain"/>
    <property type="match status" value="1"/>
</dbReference>
<reference evidence="9" key="2">
    <citation type="submission" date="2020-11" db="EMBL/GenBank/DDBJ databases">
        <authorList>
            <person name="McCartney M.A."/>
            <person name="Auch B."/>
            <person name="Kono T."/>
            <person name="Mallez S."/>
            <person name="Becker A."/>
            <person name="Gohl D.M."/>
            <person name="Silverstein K.A.T."/>
            <person name="Koren S."/>
            <person name="Bechman K.B."/>
            <person name="Herman A."/>
            <person name="Abrahante J.E."/>
            <person name="Garbe J."/>
        </authorList>
    </citation>
    <scope>NUCLEOTIDE SEQUENCE</scope>
    <source>
        <strain evidence="9">Duluth1</strain>
        <tissue evidence="9">Whole animal</tissue>
    </source>
</reference>
<evidence type="ECO:0000259" key="7">
    <source>
        <dbReference type="PROSITE" id="PS50017"/>
    </source>
</evidence>
<keyword evidence="3 6" id="KW-0812">Transmembrane</keyword>
<evidence type="ECO:0000256" key="1">
    <source>
        <dbReference type="ARBA" id="ARBA00004167"/>
    </source>
</evidence>
<keyword evidence="6" id="KW-0675">Receptor</keyword>
<feature type="non-terminal residue" evidence="9">
    <location>
        <position position="1"/>
    </location>
</feature>
<dbReference type="Pfam" id="PF00791">
    <property type="entry name" value="ZU5"/>
    <property type="match status" value="1"/>
</dbReference>
<dbReference type="InterPro" id="IPR033772">
    <property type="entry name" value="UPA"/>
</dbReference>
<evidence type="ECO:0000256" key="4">
    <source>
        <dbReference type="ARBA" id="ARBA00022989"/>
    </source>
</evidence>
<dbReference type="Pfam" id="PF00531">
    <property type="entry name" value="Death"/>
    <property type="match status" value="1"/>
</dbReference>
<dbReference type="InterPro" id="IPR011029">
    <property type="entry name" value="DEATH-like_dom_sf"/>
</dbReference>
<dbReference type="PANTHER" id="PTHR12582:SF41">
    <property type="entry name" value="UNC5C-LIKE PROTEIN"/>
    <property type="match status" value="1"/>
</dbReference>
<evidence type="ECO:0000313" key="9">
    <source>
        <dbReference type="EMBL" id="KAH3858920.1"/>
    </source>
</evidence>
<comment type="subcellular location">
    <subcellularLocation>
        <location evidence="6">Cell membrane</location>
        <topology evidence="6">Single-pass type I membrane protein</topology>
    </subcellularLocation>
    <subcellularLocation>
        <location evidence="1">Membrane</location>
        <topology evidence="1">Single-pass membrane protein</topology>
    </subcellularLocation>
</comment>
<comment type="function">
    <text evidence="6">Receptor for netrin required for axon guidance. Mediates axon repulsion of neuronal growth cones in the developing nervous system upon ligand binding.</text>
</comment>
<dbReference type="EMBL" id="JAIWYP010000003">
    <property type="protein sequence ID" value="KAH3858920.1"/>
    <property type="molecule type" value="Genomic_DNA"/>
</dbReference>
<dbReference type="AlphaFoldDB" id="A0A9D4LHT4"/>
<dbReference type="SMART" id="SM00218">
    <property type="entry name" value="ZU5"/>
    <property type="match status" value="1"/>
</dbReference>
<keyword evidence="6" id="KW-0217">Developmental protein</keyword>
<dbReference type="PROSITE" id="PS50017">
    <property type="entry name" value="DEATH_DOMAIN"/>
    <property type="match status" value="1"/>
</dbReference>
<proteinExistence type="inferred from homology"/>
<dbReference type="InterPro" id="IPR000488">
    <property type="entry name" value="Death_dom"/>
</dbReference>
<gene>
    <name evidence="9" type="ORF">DPMN_101565</name>
</gene>
<dbReference type="PROSITE" id="PS51145">
    <property type="entry name" value="ZU5"/>
    <property type="match status" value="1"/>
</dbReference>
<dbReference type="GO" id="GO:0005886">
    <property type="term" value="C:plasma membrane"/>
    <property type="evidence" value="ECO:0007669"/>
    <property type="project" value="UniProtKB-SubCell"/>
</dbReference>
<dbReference type="GO" id="GO:0005042">
    <property type="term" value="F:netrin receptor activity"/>
    <property type="evidence" value="ECO:0007669"/>
    <property type="project" value="UniProtKB-UniRule"/>
</dbReference>
<dbReference type="Pfam" id="PF17217">
    <property type="entry name" value="UPA"/>
    <property type="match status" value="1"/>
</dbReference>
<evidence type="ECO:0000256" key="5">
    <source>
        <dbReference type="ARBA" id="ARBA00023136"/>
    </source>
</evidence>
<keyword evidence="4 6" id="KW-1133">Transmembrane helix</keyword>
<keyword evidence="6" id="KW-0393">Immunoglobulin domain</keyword>
<feature type="domain" description="Death" evidence="7">
    <location>
        <begin position="526"/>
        <end position="588"/>
    </location>
</feature>
<dbReference type="PANTHER" id="PTHR12582">
    <property type="entry name" value="NETRIN RECEPTOR UNC5"/>
    <property type="match status" value="1"/>
</dbReference>